<dbReference type="Gene3D" id="3.30.420.110">
    <property type="entry name" value="MutS, connector domain"/>
    <property type="match status" value="1"/>
</dbReference>
<dbReference type="SUPFAM" id="SSF52540">
    <property type="entry name" value="P-loop containing nucleoside triphosphate hydrolases"/>
    <property type="match status" value="1"/>
</dbReference>
<dbReference type="GO" id="GO:0006298">
    <property type="term" value="P:mismatch repair"/>
    <property type="evidence" value="ECO:0007669"/>
    <property type="project" value="UniProtKB-UniRule"/>
</dbReference>
<dbReference type="InterPro" id="IPR007695">
    <property type="entry name" value="DNA_mismatch_repair_MutS-lik_N"/>
</dbReference>
<evidence type="ECO:0000256" key="5">
    <source>
        <dbReference type="ARBA" id="ARBA00022840"/>
    </source>
</evidence>
<sequence>MMKQYHEAKKACDDALLFFRMGDFYELFHDDAKKAAKVLGLTLTSRDKANTVPMAGFPHHQLDSYLAKLIKKGHRVAVCEQVEDPKKAKGLVKREITQLVTPGTILDSDLLDPTQSNYLAAVFPARYLDKKVGDQFGVAWADISTGLFAVTAVSTEGLEGLLQRLNPAEILLPEKVGESLDELLVAFELGARTVRPNWAFGHEACENLLHKQLNVATLDGFAIDGFGPAAVCAAGAVIEYLRETQKSVLEHVDSIRPFHISDYVKIDSATWRSLEINQTLRTGNSDGSLFGVIDRSQTPMGSRLLGQWLTTPLVDIEQVRSRHEAVRELVDNGTLRSQIRECFKGIFDLERLIAKVATGRVSPRDLSGIGQTLGKIPLIKAKLTDRKSKLLNSLEAELDLCAELRAELEQALIEACPPHLRDGNFIRDDYDSRLDELRKLAAGGKQWIANYQQSICDSTGIPSLKVGFTKVFGYYLEVTNTHKDKVPANFIRKQTLKNAERYITPELKEYEEKVLTADEQAATCELEIFDGLREFARSQISRLKTNAAIIATLDTLCGMAQLASEQNYCCPEMVSDSTLNIVAGRHPVLDIMQPLGAFVPNDTNVDEESGFLHLITGPNMAGKSTYIRQVALITLMAQIGSFVPATSAKIGVVDQIFARVGASDELSRGQSTFMVEMTETARILNTATSRSLVILDEIGRGTSTYDGVSLAWAIVEYLHDQIGCRSLFATHYHELTALETDLGGVSNYNVSVREWEEKIVFLHKIVPGSADKSYGIHVARLAGVPSWVNRRAEKILDRLETKNDVDENRKAIKSSGNGSGGIQMTLFEADHPLLERIRTLEPNHLTPIAALEMLQQFKDEISD</sequence>
<dbReference type="Pfam" id="PF05192">
    <property type="entry name" value="MutS_III"/>
    <property type="match status" value="1"/>
</dbReference>
<dbReference type="InterPro" id="IPR007696">
    <property type="entry name" value="DNA_mismatch_repair_MutS_core"/>
</dbReference>
<dbReference type="Pfam" id="PF05188">
    <property type="entry name" value="MutS_II"/>
    <property type="match status" value="1"/>
</dbReference>
<evidence type="ECO:0000256" key="2">
    <source>
        <dbReference type="ARBA" id="ARBA00021982"/>
    </source>
</evidence>
<dbReference type="HAMAP" id="MF_00096">
    <property type="entry name" value="MutS"/>
    <property type="match status" value="1"/>
</dbReference>
<evidence type="ECO:0000256" key="9">
    <source>
        <dbReference type="HAMAP-Rule" id="MF_00096"/>
    </source>
</evidence>
<dbReference type="CDD" id="cd03284">
    <property type="entry name" value="ABC_MutS1"/>
    <property type="match status" value="1"/>
</dbReference>
<keyword evidence="4 9" id="KW-0227">DNA damage</keyword>
<proteinExistence type="inferred from homology"/>
<name>A0A5B9PDU9_9BACT</name>
<dbReference type="Gene3D" id="3.40.50.300">
    <property type="entry name" value="P-loop containing nucleotide triphosphate hydrolases"/>
    <property type="match status" value="1"/>
</dbReference>
<keyword evidence="6 9" id="KW-0238">DNA-binding</keyword>
<protein>
    <recommendedName>
        <fullName evidence="2 9">DNA mismatch repair protein MutS</fullName>
    </recommendedName>
</protein>
<keyword evidence="13" id="KW-1185">Reference proteome</keyword>
<evidence type="ECO:0000256" key="10">
    <source>
        <dbReference type="RuleBase" id="RU003756"/>
    </source>
</evidence>
<comment type="similarity">
    <text evidence="1 9 10">Belongs to the DNA mismatch repair MutS family.</text>
</comment>
<dbReference type="PIRSF" id="PIRSF037677">
    <property type="entry name" value="DNA_mis_repair_Msh6"/>
    <property type="match status" value="1"/>
</dbReference>
<dbReference type="InterPro" id="IPR045076">
    <property type="entry name" value="MutS"/>
</dbReference>
<dbReference type="NCBIfam" id="TIGR01070">
    <property type="entry name" value="mutS1"/>
    <property type="match status" value="1"/>
</dbReference>
<dbReference type="GO" id="GO:0005829">
    <property type="term" value="C:cytosol"/>
    <property type="evidence" value="ECO:0007669"/>
    <property type="project" value="TreeGrafter"/>
</dbReference>
<evidence type="ECO:0000313" key="12">
    <source>
        <dbReference type="EMBL" id="QEG23669.1"/>
    </source>
</evidence>
<dbReference type="PANTHER" id="PTHR11361:SF34">
    <property type="entry name" value="DNA MISMATCH REPAIR PROTEIN MSH1, MITOCHONDRIAL"/>
    <property type="match status" value="1"/>
</dbReference>
<dbReference type="RefSeq" id="WP_202907594.1">
    <property type="nucleotide sequence ID" value="NZ_CP042912.1"/>
</dbReference>
<dbReference type="FunFam" id="3.40.50.300:FF:000870">
    <property type="entry name" value="MutS protein homolog 4"/>
    <property type="match status" value="1"/>
</dbReference>
<dbReference type="SUPFAM" id="SSF53150">
    <property type="entry name" value="DNA repair protein MutS, domain II"/>
    <property type="match status" value="1"/>
</dbReference>
<evidence type="ECO:0000256" key="1">
    <source>
        <dbReference type="ARBA" id="ARBA00006271"/>
    </source>
</evidence>
<dbReference type="Proteomes" id="UP000322214">
    <property type="component" value="Chromosome"/>
</dbReference>
<dbReference type="GO" id="GO:0003684">
    <property type="term" value="F:damaged DNA binding"/>
    <property type="evidence" value="ECO:0007669"/>
    <property type="project" value="UniProtKB-UniRule"/>
</dbReference>
<dbReference type="GO" id="GO:0030983">
    <property type="term" value="F:mismatched DNA binding"/>
    <property type="evidence" value="ECO:0007669"/>
    <property type="project" value="InterPro"/>
</dbReference>
<evidence type="ECO:0000256" key="6">
    <source>
        <dbReference type="ARBA" id="ARBA00023125"/>
    </source>
</evidence>
<dbReference type="InterPro" id="IPR027417">
    <property type="entry name" value="P-loop_NTPase"/>
</dbReference>
<dbReference type="InterPro" id="IPR007860">
    <property type="entry name" value="DNA_mmatch_repair_MutS_con_dom"/>
</dbReference>
<keyword evidence="3 9" id="KW-0547">Nucleotide-binding</keyword>
<dbReference type="PROSITE" id="PS00486">
    <property type="entry name" value="DNA_MISMATCH_REPAIR_2"/>
    <property type="match status" value="1"/>
</dbReference>
<dbReference type="SMART" id="SM00534">
    <property type="entry name" value="MUTSac"/>
    <property type="match status" value="1"/>
</dbReference>
<evidence type="ECO:0000256" key="7">
    <source>
        <dbReference type="ARBA" id="ARBA00023204"/>
    </source>
</evidence>
<dbReference type="STRING" id="980251.GCA_001642875_04382"/>
<dbReference type="InterPro" id="IPR007861">
    <property type="entry name" value="DNA_mismatch_repair_MutS_clamp"/>
</dbReference>
<feature type="binding site" evidence="9">
    <location>
        <begin position="617"/>
        <end position="624"/>
    </location>
    <ligand>
        <name>ATP</name>
        <dbReference type="ChEBI" id="CHEBI:30616"/>
    </ligand>
</feature>
<dbReference type="AlphaFoldDB" id="A0A5B9PDU9"/>
<dbReference type="InterPro" id="IPR036678">
    <property type="entry name" value="MutS_con_dom_sf"/>
</dbReference>
<dbReference type="InterPro" id="IPR005748">
    <property type="entry name" value="DNA_mismatch_repair_MutS"/>
</dbReference>
<keyword evidence="7 9" id="KW-0234">DNA repair</keyword>
<feature type="domain" description="DNA mismatch repair proteins mutS family" evidence="11">
    <location>
        <begin position="691"/>
        <end position="707"/>
    </location>
</feature>
<dbReference type="EMBL" id="CP042912">
    <property type="protein sequence ID" value="QEG23669.1"/>
    <property type="molecule type" value="Genomic_DNA"/>
</dbReference>
<keyword evidence="5 9" id="KW-0067">ATP-binding</keyword>
<accession>A0A5B9PDU9</accession>
<dbReference type="GO" id="GO:0005524">
    <property type="term" value="F:ATP binding"/>
    <property type="evidence" value="ECO:0007669"/>
    <property type="project" value="UniProtKB-UniRule"/>
</dbReference>
<dbReference type="InterPro" id="IPR017261">
    <property type="entry name" value="DNA_mismatch_repair_MutS/MSH"/>
</dbReference>
<evidence type="ECO:0000256" key="8">
    <source>
        <dbReference type="ARBA" id="ARBA00024647"/>
    </source>
</evidence>
<dbReference type="InterPro" id="IPR016151">
    <property type="entry name" value="DNA_mismatch_repair_MutS_N"/>
</dbReference>
<dbReference type="Pfam" id="PF05190">
    <property type="entry name" value="MutS_IV"/>
    <property type="match status" value="1"/>
</dbReference>
<evidence type="ECO:0000313" key="13">
    <source>
        <dbReference type="Proteomes" id="UP000322214"/>
    </source>
</evidence>
<dbReference type="Pfam" id="PF01624">
    <property type="entry name" value="MutS_I"/>
    <property type="match status" value="1"/>
</dbReference>
<dbReference type="NCBIfam" id="NF003810">
    <property type="entry name" value="PRK05399.1"/>
    <property type="match status" value="1"/>
</dbReference>
<dbReference type="Pfam" id="PF00488">
    <property type="entry name" value="MutS_V"/>
    <property type="match status" value="1"/>
</dbReference>
<dbReference type="Gene3D" id="3.40.1170.10">
    <property type="entry name" value="DNA repair protein MutS, domain I"/>
    <property type="match status" value="1"/>
</dbReference>
<evidence type="ECO:0000256" key="3">
    <source>
        <dbReference type="ARBA" id="ARBA00022741"/>
    </source>
</evidence>
<dbReference type="PANTHER" id="PTHR11361">
    <property type="entry name" value="DNA MISMATCH REPAIR PROTEIN MUTS FAMILY MEMBER"/>
    <property type="match status" value="1"/>
</dbReference>
<evidence type="ECO:0000259" key="11">
    <source>
        <dbReference type="PROSITE" id="PS00486"/>
    </source>
</evidence>
<reference evidence="12 13" key="1">
    <citation type="submission" date="2019-08" db="EMBL/GenBank/DDBJ databases">
        <title>Deep-cultivation of Planctomycetes and their phenomic and genomic characterization uncovers novel biology.</title>
        <authorList>
            <person name="Wiegand S."/>
            <person name="Jogler M."/>
            <person name="Boedeker C."/>
            <person name="Pinto D."/>
            <person name="Vollmers J."/>
            <person name="Rivas-Marin E."/>
            <person name="Kohn T."/>
            <person name="Peeters S.H."/>
            <person name="Heuer A."/>
            <person name="Rast P."/>
            <person name="Oberbeckmann S."/>
            <person name="Bunk B."/>
            <person name="Jeske O."/>
            <person name="Meyerdierks A."/>
            <person name="Storesund J.E."/>
            <person name="Kallscheuer N."/>
            <person name="Luecker S."/>
            <person name="Lage O.M."/>
            <person name="Pohl T."/>
            <person name="Merkel B.J."/>
            <person name="Hornburger P."/>
            <person name="Mueller R.-W."/>
            <person name="Bruemmer F."/>
            <person name="Labrenz M."/>
            <person name="Spormann A.M."/>
            <person name="Op den Camp H."/>
            <person name="Overmann J."/>
            <person name="Amann R."/>
            <person name="Jetten M.S.M."/>
            <person name="Mascher T."/>
            <person name="Medema M.H."/>
            <person name="Devos D.P."/>
            <person name="Kaster A.-K."/>
            <person name="Ovreas L."/>
            <person name="Rohde M."/>
            <person name="Galperin M.Y."/>
            <person name="Jogler C."/>
        </authorList>
    </citation>
    <scope>NUCLEOTIDE SEQUENCE [LARGE SCALE GENOMIC DNA]</scope>
    <source>
        <strain evidence="12 13">FC18</strain>
    </source>
</reference>
<dbReference type="SUPFAM" id="SSF55271">
    <property type="entry name" value="DNA repair protein MutS, domain I"/>
    <property type="match status" value="1"/>
</dbReference>
<evidence type="ECO:0000256" key="4">
    <source>
        <dbReference type="ARBA" id="ARBA00022763"/>
    </source>
</evidence>
<dbReference type="FunFam" id="1.10.1420.10:FF:000001">
    <property type="entry name" value="DNA mismatch repair protein MutS"/>
    <property type="match status" value="1"/>
</dbReference>
<dbReference type="InterPro" id="IPR036187">
    <property type="entry name" value="DNA_mismatch_repair_MutS_sf"/>
</dbReference>
<dbReference type="KEGG" id="mff:MFFC18_35700"/>
<comment type="function">
    <text evidence="8 9">This protein is involved in the repair of mismatches in DNA. It is possible that it carries out the mismatch recognition step. This protein has a weak ATPase activity.</text>
</comment>
<dbReference type="FunFam" id="3.40.1170.10:FF:000001">
    <property type="entry name" value="DNA mismatch repair protein MutS"/>
    <property type="match status" value="1"/>
</dbReference>
<dbReference type="SMART" id="SM00533">
    <property type="entry name" value="MUTSd"/>
    <property type="match status" value="1"/>
</dbReference>
<dbReference type="SUPFAM" id="SSF48334">
    <property type="entry name" value="DNA repair protein MutS, domain III"/>
    <property type="match status" value="1"/>
</dbReference>
<dbReference type="InterPro" id="IPR000432">
    <property type="entry name" value="DNA_mismatch_repair_MutS_C"/>
</dbReference>
<dbReference type="GO" id="GO:0140664">
    <property type="term" value="F:ATP-dependent DNA damage sensor activity"/>
    <property type="evidence" value="ECO:0007669"/>
    <property type="project" value="InterPro"/>
</dbReference>
<gene>
    <name evidence="12" type="primary">mutS_2</name>
    <name evidence="9" type="synonym">mutS</name>
    <name evidence="12" type="ORF">MFFC18_35700</name>
</gene>
<dbReference type="Gene3D" id="1.10.1420.10">
    <property type="match status" value="2"/>
</dbReference>
<organism evidence="12 13">
    <name type="scientific">Mariniblastus fucicola</name>
    <dbReference type="NCBI Taxonomy" id="980251"/>
    <lineage>
        <taxon>Bacteria</taxon>
        <taxon>Pseudomonadati</taxon>
        <taxon>Planctomycetota</taxon>
        <taxon>Planctomycetia</taxon>
        <taxon>Pirellulales</taxon>
        <taxon>Pirellulaceae</taxon>
        <taxon>Mariniblastus</taxon>
    </lineage>
</organism>